<dbReference type="Proteomes" id="UP001598673">
    <property type="component" value="Unassembled WGS sequence"/>
</dbReference>
<evidence type="ECO:0000259" key="2">
    <source>
        <dbReference type="Pfam" id="PF01361"/>
    </source>
</evidence>
<name>A0ABW6G0N8_9PSEU</name>
<dbReference type="Gene3D" id="3.30.429.10">
    <property type="entry name" value="Macrophage Migration Inhibitory Factor"/>
    <property type="match status" value="1"/>
</dbReference>
<dbReference type="EMBL" id="JBHXCV010000003">
    <property type="protein sequence ID" value="MFD6792752.1"/>
    <property type="molecule type" value="Genomic_DNA"/>
</dbReference>
<evidence type="ECO:0000313" key="3">
    <source>
        <dbReference type="EMBL" id="MFD6792752.1"/>
    </source>
</evidence>
<dbReference type="InterPro" id="IPR004370">
    <property type="entry name" value="4-OT-like_dom"/>
</dbReference>
<accession>A0ABW6G0N8</accession>
<comment type="caution">
    <text evidence="3">The sequence shown here is derived from an EMBL/GenBank/DDBJ whole genome shotgun (WGS) entry which is preliminary data.</text>
</comment>
<evidence type="ECO:0000313" key="4">
    <source>
        <dbReference type="Proteomes" id="UP001598673"/>
    </source>
</evidence>
<feature type="domain" description="4-oxalocrotonate tautomerase-like" evidence="2">
    <location>
        <begin position="5"/>
        <end position="55"/>
    </location>
</feature>
<sequence>MTIGEGRSPEQLRDLIHELTHATHRAIGAPVESIRVVLRECPPTHWAAGDVTIAERRATQAGN</sequence>
<evidence type="ECO:0000256" key="1">
    <source>
        <dbReference type="ARBA" id="ARBA00023235"/>
    </source>
</evidence>
<gene>
    <name evidence="3" type="ORF">ACFWGY_05395</name>
</gene>
<organism evidence="3 4">
    <name type="scientific">Prauserella salsuginis</name>
    <dbReference type="NCBI Taxonomy" id="387889"/>
    <lineage>
        <taxon>Bacteria</taxon>
        <taxon>Bacillati</taxon>
        <taxon>Actinomycetota</taxon>
        <taxon>Actinomycetes</taxon>
        <taxon>Pseudonocardiales</taxon>
        <taxon>Pseudonocardiaceae</taxon>
        <taxon>Prauserella</taxon>
        <taxon>Prauserella salsuginis group</taxon>
    </lineage>
</organism>
<proteinExistence type="predicted"/>
<dbReference type="RefSeq" id="WP_258937838.1">
    <property type="nucleotide sequence ID" value="NZ_JANBBF010000012.1"/>
</dbReference>
<keyword evidence="4" id="KW-1185">Reference proteome</keyword>
<keyword evidence="1" id="KW-0413">Isomerase</keyword>
<reference evidence="3 4" key="1">
    <citation type="submission" date="2024-09" db="EMBL/GenBank/DDBJ databases">
        <title>The Natural Products Discovery Center: Release of the First 8490 Sequenced Strains for Exploring Actinobacteria Biosynthetic Diversity.</title>
        <authorList>
            <person name="Kalkreuter E."/>
            <person name="Kautsar S.A."/>
            <person name="Yang D."/>
            <person name="Bader C.D."/>
            <person name="Teijaro C.N."/>
            <person name="Fluegel L."/>
            <person name="Davis C.M."/>
            <person name="Simpson J.R."/>
            <person name="Lauterbach L."/>
            <person name="Steele A.D."/>
            <person name="Gui C."/>
            <person name="Meng S."/>
            <person name="Li G."/>
            <person name="Viehrig K."/>
            <person name="Ye F."/>
            <person name="Su P."/>
            <person name="Kiefer A.F."/>
            <person name="Nichols A."/>
            <person name="Cepeda A.J."/>
            <person name="Yan W."/>
            <person name="Fan B."/>
            <person name="Jiang Y."/>
            <person name="Adhikari A."/>
            <person name="Zheng C.-J."/>
            <person name="Schuster L."/>
            <person name="Cowan T.M."/>
            <person name="Smanski M.J."/>
            <person name="Chevrette M.G."/>
            <person name="De Carvalho L.P.S."/>
            <person name="Shen B."/>
        </authorList>
    </citation>
    <scope>NUCLEOTIDE SEQUENCE [LARGE SCALE GENOMIC DNA]</scope>
    <source>
        <strain evidence="3 4">NPDC060353</strain>
    </source>
</reference>
<dbReference type="Pfam" id="PF01361">
    <property type="entry name" value="Tautomerase"/>
    <property type="match status" value="1"/>
</dbReference>
<dbReference type="InterPro" id="IPR014347">
    <property type="entry name" value="Tautomerase/MIF_sf"/>
</dbReference>
<dbReference type="SUPFAM" id="SSF55331">
    <property type="entry name" value="Tautomerase/MIF"/>
    <property type="match status" value="1"/>
</dbReference>
<protein>
    <submittedName>
        <fullName evidence="3">4-oxalocrotonate tautomerase family protein</fullName>
    </submittedName>
</protein>